<dbReference type="RefSeq" id="WP_091296150.1">
    <property type="nucleotide sequence ID" value="NZ_FNON01000009.1"/>
</dbReference>
<dbReference type="Proteomes" id="UP000199515">
    <property type="component" value="Unassembled WGS sequence"/>
</dbReference>
<dbReference type="AlphaFoldDB" id="A0A1H3Q2W0"/>
<proteinExistence type="predicted"/>
<keyword evidence="1" id="KW-1133">Transmembrane helix</keyword>
<evidence type="ECO:0000256" key="1">
    <source>
        <dbReference type="SAM" id="Phobius"/>
    </source>
</evidence>
<keyword evidence="2" id="KW-0418">Kinase</keyword>
<protein>
    <submittedName>
        <fullName evidence="2">Serine/threonine protein kinase</fullName>
    </submittedName>
</protein>
<keyword evidence="1" id="KW-0812">Transmembrane</keyword>
<dbReference type="GO" id="GO:0004674">
    <property type="term" value="F:protein serine/threonine kinase activity"/>
    <property type="evidence" value="ECO:0007669"/>
    <property type="project" value="UniProtKB-KW"/>
</dbReference>
<sequence>MSAYCNDCHRPLAEGAVCPCAYTRSWYSGAADRIETGRTTRMVALVAFGAAVLIAVAVLAVVTLKDSPPPVVVTGQDRVVANAQASTQTEYVPYVPPPVTVTTVQRPPTTVISDALRTLRSYAAGDLGTLRATANGHWVAQLSSKQPGTVAHGMRYDADMILSEHLTLRSRYPGAMLVWTGDWPSYKNPDYWATVASAVYATPEAANAWCDQQGFPKDDCYAKRLRTTGGPDGNTKLR</sequence>
<dbReference type="STRING" id="589385.SAMN05421504_10941"/>
<keyword evidence="2" id="KW-0808">Transferase</keyword>
<keyword evidence="2" id="KW-0723">Serine/threonine-protein kinase</keyword>
<accession>A0A1H3Q2W0</accession>
<keyword evidence="1" id="KW-0472">Membrane</keyword>
<organism evidence="2 3">
    <name type="scientific">Amycolatopsis xylanica</name>
    <dbReference type="NCBI Taxonomy" id="589385"/>
    <lineage>
        <taxon>Bacteria</taxon>
        <taxon>Bacillati</taxon>
        <taxon>Actinomycetota</taxon>
        <taxon>Actinomycetes</taxon>
        <taxon>Pseudonocardiales</taxon>
        <taxon>Pseudonocardiaceae</taxon>
        <taxon>Amycolatopsis</taxon>
    </lineage>
</organism>
<evidence type="ECO:0000313" key="3">
    <source>
        <dbReference type="Proteomes" id="UP000199515"/>
    </source>
</evidence>
<name>A0A1H3Q2W0_9PSEU</name>
<feature type="transmembrane region" description="Helical" evidence="1">
    <location>
        <begin position="43"/>
        <end position="64"/>
    </location>
</feature>
<gene>
    <name evidence="2" type="ORF">SAMN05421504_10941</name>
</gene>
<keyword evidence="3" id="KW-1185">Reference proteome</keyword>
<dbReference type="EMBL" id="FNON01000009">
    <property type="protein sequence ID" value="SDZ07079.1"/>
    <property type="molecule type" value="Genomic_DNA"/>
</dbReference>
<evidence type="ECO:0000313" key="2">
    <source>
        <dbReference type="EMBL" id="SDZ07079.1"/>
    </source>
</evidence>
<reference evidence="2 3" key="1">
    <citation type="submission" date="2016-10" db="EMBL/GenBank/DDBJ databases">
        <authorList>
            <person name="de Groot N.N."/>
        </authorList>
    </citation>
    <scope>NUCLEOTIDE SEQUENCE [LARGE SCALE GENOMIC DNA]</scope>
    <source>
        <strain evidence="2 3">CPCC 202699</strain>
    </source>
</reference>
<dbReference type="OrthoDB" id="4803588at2"/>